<dbReference type="InterPro" id="IPR005594">
    <property type="entry name" value="YadA_C"/>
</dbReference>
<feature type="domain" description="Trimeric autotransporter adhesin YadA-like stalk" evidence="12">
    <location>
        <begin position="184"/>
        <end position="222"/>
    </location>
</feature>
<protein>
    <submittedName>
        <fullName evidence="13">Autotransporter adhesin</fullName>
    </submittedName>
</protein>
<evidence type="ECO:0000256" key="3">
    <source>
        <dbReference type="ARBA" id="ARBA00005848"/>
    </source>
</evidence>
<evidence type="ECO:0000256" key="8">
    <source>
        <dbReference type="ARBA" id="ARBA00022927"/>
    </source>
</evidence>
<dbReference type="InterPro" id="IPR008635">
    <property type="entry name" value="Coiled_stalk_dom"/>
</dbReference>
<dbReference type="EMBL" id="AQPF01000053">
    <property type="protein sequence ID" value="KAF0803268.1"/>
    <property type="molecule type" value="Genomic_DNA"/>
</dbReference>
<keyword evidence="4" id="KW-0813">Transport</keyword>
<keyword evidence="6" id="KW-0812">Transmembrane</keyword>
<dbReference type="InterPro" id="IPR045584">
    <property type="entry name" value="Pilin-like"/>
</dbReference>
<evidence type="ECO:0000259" key="11">
    <source>
        <dbReference type="Pfam" id="PF03895"/>
    </source>
</evidence>
<feature type="non-terminal residue" evidence="13">
    <location>
        <position position="1"/>
    </location>
</feature>
<dbReference type="SUPFAM" id="SSF54523">
    <property type="entry name" value="Pili subunits"/>
    <property type="match status" value="1"/>
</dbReference>
<evidence type="ECO:0000313" key="13">
    <source>
        <dbReference type="EMBL" id="KAF0803268.1"/>
    </source>
</evidence>
<name>A0ABQ6Y3G8_9GAMM</name>
<evidence type="ECO:0000256" key="2">
    <source>
        <dbReference type="ARBA" id="ARBA00004442"/>
    </source>
</evidence>
<evidence type="ECO:0000313" key="14">
    <source>
        <dbReference type="Proteomes" id="UP000771797"/>
    </source>
</evidence>
<comment type="caution">
    <text evidence="13">The sequence shown here is derived from an EMBL/GenBank/DDBJ whole genome shotgun (WGS) entry which is preliminary data.</text>
</comment>
<evidence type="ECO:0000256" key="1">
    <source>
        <dbReference type="ARBA" id="ARBA00004241"/>
    </source>
</evidence>
<feature type="domain" description="Trimeric autotransporter adhesin YadA-like C-terminal membrane anchor" evidence="11">
    <location>
        <begin position="591"/>
        <end position="651"/>
    </location>
</feature>
<accession>A0ABQ6Y3G8</accession>
<comment type="subcellular location">
    <subcellularLocation>
        <location evidence="2">Cell outer membrane</location>
    </subcellularLocation>
    <subcellularLocation>
        <location evidence="1">Cell surface</location>
    </subcellularLocation>
</comment>
<evidence type="ECO:0000256" key="5">
    <source>
        <dbReference type="ARBA" id="ARBA00022452"/>
    </source>
</evidence>
<evidence type="ECO:0000256" key="10">
    <source>
        <dbReference type="ARBA" id="ARBA00023237"/>
    </source>
</evidence>
<dbReference type="Gene3D" id="2.20.70.140">
    <property type="match status" value="3"/>
</dbReference>
<keyword evidence="5" id="KW-1134">Transmembrane beta strand</keyword>
<evidence type="ECO:0000256" key="7">
    <source>
        <dbReference type="ARBA" id="ARBA00022729"/>
    </source>
</evidence>
<dbReference type="InterPro" id="IPR011049">
    <property type="entry name" value="Serralysin-like_metalloprot_C"/>
</dbReference>
<dbReference type="Gene3D" id="3.30.1300.30">
    <property type="entry name" value="GSPII I/J protein-like"/>
    <property type="match status" value="1"/>
</dbReference>
<dbReference type="Pfam" id="PF03895">
    <property type="entry name" value="YadA_anchor"/>
    <property type="match status" value="1"/>
</dbReference>
<dbReference type="Pfam" id="PF05662">
    <property type="entry name" value="YadA_stalk"/>
    <property type="match status" value="3"/>
</dbReference>
<comment type="similarity">
    <text evidence="3">Belongs to the autotransporter-2 (AT-2) (TC 1.B.40) family.</text>
</comment>
<evidence type="ECO:0000259" key="12">
    <source>
        <dbReference type="Pfam" id="PF05662"/>
    </source>
</evidence>
<sequence length="651" mass="65845">NTVMASDGLTVTDSTDNPTATTALEAGTITVWANPTGGVANEIVIDANAGTIGGLTNTSFDPNNFTSGQAATEDQLKQVSDVASAGWNVTDADGNTANIGPNGQVSFEGDDNISVAQTGADQDGVIEVTLNRDLELDSVTAGDTVVDGHGVSVGDDVQLGDNGLIIAGGPSVTGNGIDAGNQTIVNVAPGEISATSTDAVNGSQLWQVRDIASAGWNLTTNADPSSVNNVGPGGTVDFSGDGNVLVSNDGTDISLELADSITLGDGDNAITINGNEGSVTTGDVTLNGDGVVIANGPSMTINGINAGGMRIANVASGLNGRQLDQITGDDLMNAVNVGDLQNVAGEIGKNVAAAKTEVESGNNIKVSERTGDDGQTIYTVETERDVDFDSIEVGSVNIDENNVDENGNTIITGVGNGEIAEGSTDAVNGGQLYDVAQKVEDINNSVDGGMNFGGDEGGEVNRKLGDTVTISGDENITTKTVSNGDGAGVQVTLNPNLNVESVTTGRTTVNNDGVTIAGGPSMTVDGIDAGGKTITNVAPGVNPTDAVNVGQIQEINQYFNNQIHNVHNRIDRVERNANAGIASALAASSVPQAWMAGRGMVAVGAATYEGESAVSIGVSRLSDNGRWIIQGKVTGDSRSNFGAGIGAGWHW</sequence>
<proteinExistence type="inferred from homology"/>
<dbReference type="SUPFAM" id="SSF101967">
    <property type="entry name" value="Adhesin YadA, collagen-binding domain"/>
    <property type="match status" value="2"/>
</dbReference>
<keyword evidence="7" id="KW-0732">Signal</keyword>
<keyword evidence="8" id="KW-0653">Protein transport</keyword>
<organism evidence="13 14">
    <name type="scientific">Alcanivorax xiamenensis</name>
    <dbReference type="NCBI Taxonomy" id="1177156"/>
    <lineage>
        <taxon>Bacteria</taxon>
        <taxon>Pseudomonadati</taxon>
        <taxon>Pseudomonadota</taxon>
        <taxon>Gammaproteobacteria</taxon>
        <taxon>Oceanospirillales</taxon>
        <taxon>Alcanivoracaceae</taxon>
        <taxon>Alcanivorax</taxon>
    </lineage>
</organism>
<evidence type="ECO:0000256" key="4">
    <source>
        <dbReference type="ARBA" id="ARBA00022448"/>
    </source>
</evidence>
<dbReference type="RefSeq" id="WP_201303853.1">
    <property type="nucleotide sequence ID" value="NZ_AQPF01000053.1"/>
</dbReference>
<keyword evidence="10" id="KW-0998">Cell outer membrane</keyword>
<reference evidence="13 14" key="1">
    <citation type="submission" date="2012-09" db="EMBL/GenBank/DDBJ databases">
        <title>Genome Sequence of alkane-degrading Bacterium Alcanivorax sp. 6-D-6.</title>
        <authorList>
            <person name="Lai Q."/>
            <person name="Shao Z."/>
        </authorList>
    </citation>
    <scope>NUCLEOTIDE SEQUENCE [LARGE SCALE GENOMIC DNA]</scope>
    <source>
        <strain evidence="13 14">6-D-6</strain>
    </source>
</reference>
<gene>
    <name evidence="13" type="ORF">A6D6_03750</name>
</gene>
<dbReference type="Proteomes" id="UP000771797">
    <property type="component" value="Unassembled WGS sequence"/>
</dbReference>
<feature type="domain" description="Trimeric autotransporter adhesin YadA-like stalk" evidence="12">
    <location>
        <begin position="411"/>
        <end position="449"/>
    </location>
</feature>
<evidence type="ECO:0000256" key="6">
    <source>
        <dbReference type="ARBA" id="ARBA00022692"/>
    </source>
</evidence>
<dbReference type="Gene3D" id="6.20.50.100">
    <property type="match status" value="2"/>
</dbReference>
<evidence type="ECO:0000256" key="9">
    <source>
        <dbReference type="ARBA" id="ARBA00023136"/>
    </source>
</evidence>
<feature type="domain" description="Trimeric autotransporter adhesin YadA-like stalk" evidence="12">
    <location>
        <begin position="534"/>
        <end position="570"/>
    </location>
</feature>
<keyword evidence="9" id="KW-0472">Membrane</keyword>
<dbReference type="Gene3D" id="1.20.5.170">
    <property type="match status" value="1"/>
</dbReference>
<keyword evidence="14" id="KW-1185">Reference proteome</keyword>